<dbReference type="GO" id="GO:0030424">
    <property type="term" value="C:axon"/>
    <property type="evidence" value="ECO:0007669"/>
    <property type="project" value="TreeGrafter"/>
</dbReference>
<dbReference type="GO" id="GO:0007411">
    <property type="term" value="P:axon guidance"/>
    <property type="evidence" value="ECO:0007669"/>
    <property type="project" value="TreeGrafter"/>
</dbReference>
<dbReference type="GO" id="GO:0098632">
    <property type="term" value="F:cell-cell adhesion mediator activity"/>
    <property type="evidence" value="ECO:0007669"/>
    <property type="project" value="TreeGrafter"/>
</dbReference>
<evidence type="ECO:0000313" key="4">
    <source>
        <dbReference type="EMBL" id="KAH3791404.1"/>
    </source>
</evidence>
<dbReference type="GO" id="GO:0070593">
    <property type="term" value="P:dendrite self-avoidance"/>
    <property type="evidence" value="ECO:0007669"/>
    <property type="project" value="TreeGrafter"/>
</dbReference>
<dbReference type="GO" id="GO:0007156">
    <property type="term" value="P:homophilic cell adhesion via plasma membrane adhesion molecules"/>
    <property type="evidence" value="ECO:0007669"/>
    <property type="project" value="TreeGrafter"/>
</dbReference>
<dbReference type="PANTHER" id="PTHR10075:SF103">
    <property type="entry name" value="ROUNDABOUT HOMOLOG 4"/>
    <property type="match status" value="1"/>
</dbReference>
<sequence length="243" mass="27691">MGGSFQQSKSARTRWYFTRRALLALPTRSTQHHDCPFPSMASSQGAAQEAPMTLVDVARRLLLFIQEFVGEGVVAMKDYVHNVTREYFQNNSGVERTIVLAPPEILTPPGNKAVTVAERVVLACSVGGDPPPKVVWLKNGRPVKLSDRIRQLNTGSLVIYDFTVLNEKKNDDDDVDDEEVKEEDDNDDDDNDEEEEDDDDERRKALTHKRTNEQTNRRTHERRKKNERTTDRPARSLARLLTD</sequence>
<gene>
    <name evidence="4" type="ORF">DPMN_144889</name>
</gene>
<comment type="caution">
    <text evidence="4">The sequence shown here is derived from an EMBL/GenBank/DDBJ whole genome shotgun (WGS) entry which is preliminary data.</text>
</comment>
<evidence type="ECO:0000259" key="3">
    <source>
        <dbReference type="PROSITE" id="PS50835"/>
    </source>
</evidence>
<proteinExistence type="predicted"/>
<dbReference type="GO" id="GO:0005886">
    <property type="term" value="C:plasma membrane"/>
    <property type="evidence" value="ECO:0007669"/>
    <property type="project" value="TreeGrafter"/>
</dbReference>
<protein>
    <recommendedName>
        <fullName evidence="3">Ig-like domain-containing protein</fullName>
    </recommendedName>
</protein>
<dbReference type="Pfam" id="PF13927">
    <property type="entry name" value="Ig_3"/>
    <property type="match status" value="1"/>
</dbReference>
<dbReference type="SUPFAM" id="SSF48726">
    <property type="entry name" value="Immunoglobulin"/>
    <property type="match status" value="1"/>
</dbReference>
<feature type="compositionally biased region" description="Acidic residues" evidence="2">
    <location>
        <begin position="172"/>
        <end position="200"/>
    </location>
</feature>
<reference evidence="4" key="2">
    <citation type="submission" date="2020-11" db="EMBL/GenBank/DDBJ databases">
        <authorList>
            <person name="McCartney M.A."/>
            <person name="Auch B."/>
            <person name="Kono T."/>
            <person name="Mallez S."/>
            <person name="Becker A."/>
            <person name="Gohl D.M."/>
            <person name="Silverstein K.A.T."/>
            <person name="Koren S."/>
            <person name="Bechman K.B."/>
            <person name="Herman A."/>
            <person name="Abrahante J.E."/>
            <person name="Garbe J."/>
        </authorList>
    </citation>
    <scope>NUCLEOTIDE SEQUENCE</scope>
    <source>
        <strain evidence="4">Duluth1</strain>
        <tissue evidence="4">Whole animal</tissue>
    </source>
</reference>
<feature type="region of interest" description="Disordered" evidence="2">
    <location>
        <begin position="169"/>
        <end position="243"/>
    </location>
</feature>
<dbReference type="AlphaFoldDB" id="A0A9D4J0G6"/>
<reference evidence="4" key="1">
    <citation type="journal article" date="2019" name="bioRxiv">
        <title>The Genome of the Zebra Mussel, Dreissena polymorpha: A Resource for Invasive Species Research.</title>
        <authorList>
            <person name="McCartney M.A."/>
            <person name="Auch B."/>
            <person name="Kono T."/>
            <person name="Mallez S."/>
            <person name="Zhang Y."/>
            <person name="Obille A."/>
            <person name="Becker A."/>
            <person name="Abrahante J.E."/>
            <person name="Garbe J."/>
            <person name="Badalamenti J.P."/>
            <person name="Herman A."/>
            <person name="Mangelson H."/>
            <person name="Liachko I."/>
            <person name="Sullivan S."/>
            <person name="Sone E.D."/>
            <person name="Koren S."/>
            <person name="Silverstein K.A.T."/>
            <person name="Beckman K.B."/>
            <person name="Gohl D.M."/>
        </authorList>
    </citation>
    <scope>NUCLEOTIDE SEQUENCE</scope>
    <source>
        <strain evidence="4">Duluth1</strain>
        <tissue evidence="4">Whole animal</tissue>
    </source>
</reference>
<dbReference type="InterPro" id="IPR007110">
    <property type="entry name" value="Ig-like_dom"/>
</dbReference>
<keyword evidence="1" id="KW-0393">Immunoglobulin domain</keyword>
<evidence type="ECO:0000313" key="5">
    <source>
        <dbReference type="Proteomes" id="UP000828390"/>
    </source>
</evidence>
<evidence type="ECO:0000256" key="2">
    <source>
        <dbReference type="SAM" id="MobiDB-lite"/>
    </source>
</evidence>
<dbReference type="Gene3D" id="2.60.40.10">
    <property type="entry name" value="Immunoglobulins"/>
    <property type="match status" value="1"/>
</dbReference>
<organism evidence="4 5">
    <name type="scientific">Dreissena polymorpha</name>
    <name type="common">Zebra mussel</name>
    <name type="synonym">Mytilus polymorpha</name>
    <dbReference type="NCBI Taxonomy" id="45954"/>
    <lineage>
        <taxon>Eukaryota</taxon>
        <taxon>Metazoa</taxon>
        <taxon>Spiralia</taxon>
        <taxon>Lophotrochozoa</taxon>
        <taxon>Mollusca</taxon>
        <taxon>Bivalvia</taxon>
        <taxon>Autobranchia</taxon>
        <taxon>Heteroconchia</taxon>
        <taxon>Euheterodonta</taxon>
        <taxon>Imparidentia</taxon>
        <taxon>Neoheterodontei</taxon>
        <taxon>Myida</taxon>
        <taxon>Dreissenoidea</taxon>
        <taxon>Dreissenidae</taxon>
        <taxon>Dreissena</taxon>
    </lineage>
</organism>
<accession>A0A9D4J0G6</accession>
<dbReference type="EMBL" id="JAIWYP010000007">
    <property type="protein sequence ID" value="KAH3791404.1"/>
    <property type="molecule type" value="Genomic_DNA"/>
</dbReference>
<dbReference type="InterPro" id="IPR016024">
    <property type="entry name" value="ARM-type_fold"/>
</dbReference>
<dbReference type="PROSITE" id="PS50835">
    <property type="entry name" value="IG_LIKE"/>
    <property type="match status" value="1"/>
</dbReference>
<evidence type="ECO:0000256" key="1">
    <source>
        <dbReference type="ARBA" id="ARBA00023319"/>
    </source>
</evidence>
<keyword evidence="5" id="KW-1185">Reference proteome</keyword>
<dbReference type="Proteomes" id="UP000828390">
    <property type="component" value="Unassembled WGS sequence"/>
</dbReference>
<dbReference type="InterPro" id="IPR013783">
    <property type="entry name" value="Ig-like_fold"/>
</dbReference>
<dbReference type="InterPro" id="IPR036179">
    <property type="entry name" value="Ig-like_dom_sf"/>
</dbReference>
<dbReference type="PANTHER" id="PTHR10075">
    <property type="entry name" value="BASIGIN RELATED"/>
    <property type="match status" value="1"/>
</dbReference>
<name>A0A9D4J0G6_DREPO</name>
<feature type="domain" description="Ig-like" evidence="3">
    <location>
        <begin position="103"/>
        <end position="159"/>
    </location>
</feature>
<dbReference type="SUPFAM" id="SSF48371">
    <property type="entry name" value="ARM repeat"/>
    <property type="match status" value="1"/>
</dbReference>